<dbReference type="InterPro" id="IPR001478">
    <property type="entry name" value="PDZ"/>
</dbReference>
<dbReference type="GO" id="GO:0072659">
    <property type="term" value="P:protein localization to plasma membrane"/>
    <property type="evidence" value="ECO:0007669"/>
    <property type="project" value="TreeGrafter"/>
</dbReference>
<keyword evidence="5" id="KW-1185">Reference proteome</keyword>
<feature type="domain" description="PDZ" evidence="3">
    <location>
        <begin position="15"/>
        <end position="97"/>
    </location>
</feature>
<dbReference type="PANTHER" id="PTHR14191:SF28">
    <property type="entry name" value="GH04176P-RELATED"/>
    <property type="match status" value="1"/>
</dbReference>
<evidence type="ECO:0000313" key="4">
    <source>
        <dbReference type="EMBL" id="RZF46111.1"/>
    </source>
</evidence>
<evidence type="ECO:0000256" key="2">
    <source>
        <dbReference type="SAM" id="MobiDB-lite"/>
    </source>
</evidence>
<name>A0A482XLI5_LAOST</name>
<organism evidence="4 5">
    <name type="scientific">Laodelphax striatellus</name>
    <name type="common">Small brown planthopper</name>
    <name type="synonym">Delphax striatella</name>
    <dbReference type="NCBI Taxonomy" id="195883"/>
    <lineage>
        <taxon>Eukaryota</taxon>
        <taxon>Metazoa</taxon>
        <taxon>Ecdysozoa</taxon>
        <taxon>Arthropoda</taxon>
        <taxon>Hexapoda</taxon>
        <taxon>Insecta</taxon>
        <taxon>Pterygota</taxon>
        <taxon>Neoptera</taxon>
        <taxon>Paraneoptera</taxon>
        <taxon>Hemiptera</taxon>
        <taxon>Auchenorrhyncha</taxon>
        <taxon>Fulgoroidea</taxon>
        <taxon>Delphacidae</taxon>
        <taxon>Criomorphinae</taxon>
        <taxon>Laodelphax</taxon>
    </lineage>
</organism>
<dbReference type="SMART" id="SM00228">
    <property type="entry name" value="PDZ"/>
    <property type="match status" value="1"/>
</dbReference>
<dbReference type="SMR" id="A0A482XLI5"/>
<reference evidence="4 5" key="1">
    <citation type="journal article" date="2017" name="Gigascience">
        <title>Genome sequence of the small brown planthopper, Laodelphax striatellus.</title>
        <authorList>
            <person name="Zhu J."/>
            <person name="Jiang F."/>
            <person name="Wang X."/>
            <person name="Yang P."/>
            <person name="Bao Y."/>
            <person name="Zhao W."/>
            <person name="Wang W."/>
            <person name="Lu H."/>
            <person name="Wang Q."/>
            <person name="Cui N."/>
            <person name="Li J."/>
            <person name="Chen X."/>
            <person name="Luo L."/>
            <person name="Yu J."/>
            <person name="Kang L."/>
            <person name="Cui F."/>
        </authorList>
    </citation>
    <scope>NUCLEOTIDE SEQUENCE [LARGE SCALE GENOMIC DNA]</scope>
    <source>
        <strain evidence="4">Lst14</strain>
    </source>
</reference>
<protein>
    <recommendedName>
        <fullName evidence="3">PDZ domain-containing protein</fullName>
    </recommendedName>
</protein>
<feature type="region of interest" description="Disordered" evidence="2">
    <location>
        <begin position="118"/>
        <end position="198"/>
    </location>
</feature>
<dbReference type="STRING" id="195883.A0A482XLI5"/>
<feature type="compositionally biased region" description="Polar residues" evidence="2">
    <location>
        <begin position="155"/>
        <end position="164"/>
    </location>
</feature>
<evidence type="ECO:0000313" key="5">
    <source>
        <dbReference type="Proteomes" id="UP000291343"/>
    </source>
</evidence>
<proteinExistence type="predicted"/>
<dbReference type="InParanoid" id="A0A482XLI5"/>
<dbReference type="EMBL" id="QKKF02007161">
    <property type="protein sequence ID" value="RZF46111.1"/>
    <property type="molecule type" value="Genomic_DNA"/>
</dbReference>
<sequence length="241" mass="26804">MSNGSITQSNHVIRLCHIIKWDDFDGYGFNLHAEKGKPWQYIGKVDEGSPAEAAGLKEGDRIIEVNGVNIATENHKQVVQRIKAMPDETKLLVVDQEADNYFKSKSIVIKSSHPNVVVMKTPRPGSYLNGTDIEDNHSQKSEKSGLSLDNEVSYKGSSGATTPSSDRKHSPNSSSPEPNDFADENMMQSGNNQNNRNLNTALNLNMTAKELRAQLAARKKYDPKKDATIDFKKKYDIVQKL</sequence>
<dbReference type="AlphaFoldDB" id="A0A482XLI5"/>
<dbReference type="FunCoup" id="A0A482XLI5">
    <property type="interactions" value="4"/>
</dbReference>
<dbReference type="SUPFAM" id="SSF50156">
    <property type="entry name" value="PDZ domain-like"/>
    <property type="match status" value="1"/>
</dbReference>
<dbReference type="GO" id="GO:0016324">
    <property type="term" value="C:apical plasma membrane"/>
    <property type="evidence" value="ECO:0007669"/>
    <property type="project" value="TreeGrafter"/>
</dbReference>
<dbReference type="InterPro" id="IPR051067">
    <property type="entry name" value="NHER"/>
</dbReference>
<dbReference type="PANTHER" id="PTHR14191">
    <property type="entry name" value="PDZ DOMAIN CONTAINING PROTEIN"/>
    <property type="match status" value="1"/>
</dbReference>
<keyword evidence="1" id="KW-0677">Repeat</keyword>
<gene>
    <name evidence="4" type="ORF">LSTR_LSTR012971</name>
</gene>
<dbReference type="Proteomes" id="UP000291343">
    <property type="component" value="Unassembled WGS sequence"/>
</dbReference>
<dbReference type="Pfam" id="PF00595">
    <property type="entry name" value="PDZ"/>
    <property type="match status" value="1"/>
</dbReference>
<dbReference type="GO" id="GO:0043495">
    <property type="term" value="F:protein-membrane adaptor activity"/>
    <property type="evidence" value="ECO:0007669"/>
    <property type="project" value="TreeGrafter"/>
</dbReference>
<evidence type="ECO:0000259" key="3">
    <source>
        <dbReference type="PROSITE" id="PS50106"/>
    </source>
</evidence>
<evidence type="ECO:0000256" key="1">
    <source>
        <dbReference type="ARBA" id="ARBA00022737"/>
    </source>
</evidence>
<dbReference type="InterPro" id="IPR036034">
    <property type="entry name" value="PDZ_sf"/>
</dbReference>
<comment type="caution">
    <text evidence="4">The sequence shown here is derived from an EMBL/GenBank/DDBJ whole genome shotgun (WGS) entry which is preliminary data.</text>
</comment>
<dbReference type="PROSITE" id="PS50106">
    <property type="entry name" value="PDZ"/>
    <property type="match status" value="1"/>
</dbReference>
<dbReference type="OrthoDB" id="10007415at2759"/>
<accession>A0A482XLI5</accession>
<dbReference type="CDD" id="cd06768">
    <property type="entry name" value="PDZ_NHERF-like"/>
    <property type="match status" value="1"/>
</dbReference>
<feature type="compositionally biased region" description="Basic and acidic residues" evidence="2">
    <location>
        <begin position="134"/>
        <end position="143"/>
    </location>
</feature>
<dbReference type="Gene3D" id="2.30.42.10">
    <property type="match status" value="1"/>
</dbReference>